<dbReference type="InterPro" id="IPR008271">
    <property type="entry name" value="Ser/Thr_kinase_AS"/>
</dbReference>
<dbReference type="PROSITE" id="PS00108">
    <property type="entry name" value="PROTEIN_KINASE_ST"/>
    <property type="match status" value="1"/>
</dbReference>
<dbReference type="AlphaFoldDB" id="A0A8J2SAY2"/>
<evidence type="ECO:0000313" key="3">
    <source>
        <dbReference type="EMBL" id="CAH0368428.1"/>
    </source>
</evidence>
<dbReference type="GO" id="GO:0004672">
    <property type="term" value="F:protein kinase activity"/>
    <property type="evidence" value="ECO:0007669"/>
    <property type="project" value="InterPro"/>
</dbReference>
<dbReference type="Proteomes" id="UP000789595">
    <property type="component" value="Unassembled WGS sequence"/>
</dbReference>
<dbReference type="Pfam" id="PF00069">
    <property type="entry name" value="Pkinase"/>
    <property type="match status" value="1"/>
</dbReference>
<dbReference type="GO" id="GO:0005524">
    <property type="term" value="F:ATP binding"/>
    <property type="evidence" value="ECO:0007669"/>
    <property type="project" value="InterPro"/>
</dbReference>
<dbReference type="InterPro" id="IPR000719">
    <property type="entry name" value="Prot_kinase_dom"/>
</dbReference>
<feature type="domain" description="Protein kinase" evidence="2">
    <location>
        <begin position="36"/>
        <end position="302"/>
    </location>
</feature>
<dbReference type="Gene3D" id="1.10.510.10">
    <property type="entry name" value="Transferase(Phosphotransferase) domain 1"/>
    <property type="match status" value="1"/>
</dbReference>
<reference evidence="3" key="1">
    <citation type="submission" date="2021-11" db="EMBL/GenBank/DDBJ databases">
        <authorList>
            <consortium name="Genoscope - CEA"/>
            <person name="William W."/>
        </authorList>
    </citation>
    <scope>NUCLEOTIDE SEQUENCE</scope>
</reference>
<accession>A0A8J2SAY2</accession>
<dbReference type="OrthoDB" id="45105at2759"/>
<dbReference type="SUPFAM" id="SSF56112">
    <property type="entry name" value="Protein kinase-like (PK-like)"/>
    <property type="match status" value="1"/>
</dbReference>
<dbReference type="PROSITE" id="PS50011">
    <property type="entry name" value="PROTEIN_KINASE_DOM"/>
    <property type="match status" value="1"/>
</dbReference>
<evidence type="ECO:0000256" key="1">
    <source>
        <dbReference type="SAM" id="MobiDB-lite"/>
    </source>
</evidence>
<sequence>MGFNLCCFCVTGPVNTLDPAAQIVAYESTKKLQEDFAEGRKLGEGMFGKVILMTRKSDNKTFATKVMKKHMSISDNNEVFPAPAPSSLLREVKILRKLGGKKQCLRLEVAIETPRDFYVLTDVCAGGELMKHLERCDQFVEQDASRFFAHFCGAVAHCHANQISHRDIKPENLLVTFERGGRARVVLADFGSAVEYKNDTRWRSEVGSPFWQSPEAWALDWDYRGDVYSCGVVLLVLTHGMLSAGEIRSLHGAGLNGLLRFRKTYGKKEDKHSDTLMELLEGLLRPEPARLTAQEALASPWLTQPSDSSATKKLPNPAAAALALRALERSAKTCVALLEDAPRTKLREALTRAPTPGLPANCALLGDIVRALDAKDDSAAAATLRALHPDPDLVLVHRPLALEASYVRQRAEQKQKSAALVKRRSLPLSAPKRLERKNLSNPDLRAFFPSTFETVGRRDAPGATDDAANMDGTFYSSEALMMDASAASKVSHESSGVDDSLHGLQTPVARAGSPGQITPVGSEASLGDISPTECDAPPGGRGGVRSLGDMPGKEA</sequence>
<dbReference type="EMBL" id="CAKKNE010000002">
    <property type="protein sequence ID" value="CAH0368428.1"/>
    <property type="molecule type" value="Genomic_DNA"/>
</dbReference>
<dbReference type="SMART" id="SM00220">
    <property type="entry name" value="S_TKc"/>
    <property type="match status" value="1"/>
</dbReference>
<evidence type="ECO:0000313" key="4">
    <source>
        <dbReference type="Proteomes" id="UP000789595"/>
    </source>
</evidence>
<evidence type="ECO:0000259" key="2">
    <source>
        <dbReference type="PROSITE" id="PS50011"/>
    </source>
</evidence>
<proteinExistence type="predicted"/>
<feature type="region of interest" description="Disordered" evidence="1">
    <location>
        <begin position="491"/>
        <end position="555"/>
    </location>
</feature>
<dbReference type="PANTHER" id="PTHR24347">
    <property type="entry name" value="SERINE/THREONINE-PROTEIN KINASE"/>
    <property type="match status" value="1"/>
</dbReference>
<gene>
    <name evidence="3" type="ORF">PECAL_2P14940</name>
</gene>
<keyword evidence="4" id="KW-1185">Reference proteome</keyword>
<comment type="caution">
    <text evidence="3">The sequence shown here is derived from an EMBL/GenBank/DDBJ whole genome shotgun (WGS) entry which is preliminary data.</text>
</comment>
<name>A0A8J2SAY2_9STRA</name>
<protein>
    <recommendedName>
        <fullName evidence="2">Protein kinase domain-containing protein</fullName>
    </recommendedName>
</protein>
<dbReference type="InterPro" id="IPR011009">
    <property type="entry name" value="Kinase-like_dom_sf"/>
</dbReference>
<organism evidence="3 4">
    <name type="scientific">Pelagomonas calceolata</name>
    <dbReference type="NCBI Taxonomy" id="35677"/>
    <lineage>
        <taxon>Eukaryota</taxon>
        <taxon>Sar</taxon>
        <taxon>Stramenopiles</taxon>
        <taxon>Ochrophyta</taxon>
        <taxon>Pelagophyceae</taxon>
        <taxon>Pelagomonadales</taxon>
        <taxon>Pelagomonadaceae</taxon>
        <taxon>Pelagomonas</taxon>
    </lineage>
</organism>